<dbReference type="InterPro" id="IPR009057">
    <property type="entry name" value="Homeodomain-like_sf"/>
</dbReference>
<dbReference type="Gene3D" id="1.10.357.10">
    <property type="entry name" value="Tetracycline Repressor, domain 2"/>
    <property type="match status" value="1"/>
</dbReference>
<protein>
    <submittedName>
        <fullName evidence="7">TetR-like C-terminal domain-containing protein</fullName>
    </submittedName>
</protein>
<keyword evidence="8" id="KW-1185">Reference proteome</keyword>
<dbReference type="PANTHER" id="PTHR30055">
    <property type="entry name" value="HTH-TYPE TRANSCRIPTIONAL REGULATOR RUTR"/>
    <property type="match status" value="1"/>
</dbReference>
<dbReference type="Gene3D" id="1.10.10.60">
    <property type="entry name" value="Homeodomain-like"/>
    <property type="match status" value="1"/>
</dbReference>
<evidence type="ECO:0000256" key="4">
    <source>
        <dbReference type="PROSITE-ProRule" id="PRU00335"/>
    </source>
</evidence>
<feature type="domain" description="HTH tetR-type" evidence="6">
    <location>
        <begin position="27"/>
        <end position="87"/>
    </location>
</feature>
<evidence type="ECO:0000313" key="8">
    <source>
        <dbReference type="Proteomes" id="UP001212821"/>
    </source>
</evidence>
<dbReference type="InterPro" id="IPR050109">
    <property type="entry name" value="HTH-type_TetR-like_transc_reg"/>
</dbReference>
<evidence type="ECO:0000256" key="1">
    <source>
        <dbReference type="ARBA" id="ARBA00023015"/>
    </source>
</evidence>
<dbReference type="Pfam" id="PF00440">
    <property type="entry name" value="TetR_N"/>
    <property type="match status" value="1"/>
</dbReference>
<dbReference type="RefSeq" id="WP_270139670.1">
    <property type="nucleotide sequence ID" value="NZ_CP115450.1"/>
</dbReference>
<dbReference type="Pfam" id="PF16859">
    <property type="entry name" value="TetR_C_11"/>
    <property type="match status" value="1"/>
</dbReference>
<proteinExistence type="predicted"/>
<sequence length="211" mass="22260">MSAEARTAEGGTERAAATAAPVRRRGEALESAIYGAALQQLTTDGYARLTMEGVAAAAQTGKAALYRRWSSKEELVMDALRASLPPAGPAPDTGRLRGDLLAVVTGLRTAMFSELGAAVRAIMSEIDHQRAHAFLELVLERVVEPTTGLIAEVLDRGAARGEVRPGAVTPMVTDVVPALMLYRIKMCGGGTVELDPAAIVDEVLLPIVRRS</sequence>
<dbReference type="PANTHER" id="PTHR30055:SF225">
    <property type="entry name" value="TRANSCRIPTIONAL REGULATORY PROTEIN-RELATED"/>
    <property type="match status" value="1"/>
</dbReference>
<evidence type="ECO:0000256" key="5">
    <source>
        <dbReference type="SAM" id="MobiDB-lite"/>
    </source>
</evidence>
<dbReference type="InterPro" id="IPR011075">
    <property type="entry name" value="TetR_C"/>
</dbReference>
<evidence type="ECO:0000256" key="3">
    <source>
        <dbReference type="ARBA" id="ARBA00023163"/>
    </source>
</evidence>
<dbReference type="Proteomes" id="UP001212821">
    <property type="component" value="Chromosome"/>
</dbReference>
<dbReference type="PROSITE" id="PS50977">
    <property type="entry name" value="HTH_TETR_2"/>
    <property type="match status" value="1"/>
</dbReference>
<name>A0ABY7PVI3_9ACTN</name>
<keyword evidence="1" id="KW-0805">Transcription regulation</keyword>
<dbReference type="SUPFAM" id="SSF46689">
    <property type="entry name" value="Homeodomain-like"/>
    <property type="match status" value="1"/>
</dbReference>
<feature type="region of interest" description="Disordered" evidence="5">
    <location>
        <begin position="1"/>
        <end position="22"/>
    </location>
</feature>
<evidence type="ECO:0000259" key="6">
    <source>
        <dbReference type="PROSITE" id="PS50977"/>
    </source>
</evidence>
<keyword evidence="3" id="KW-0804">Transcription</keyword>
<accession>A0ABY7PVI3</accession>
<feature type="compositionally biased region" description="Low complexity" evidence="5">
    <location>
        <begin position="1"/>
        <end position="21"/>
    </location>
</feature>
<keyword evidence="2 4" id="KW-0238">DNA-binding</keyword>
<dbReference type="InterPro" id="IPR001647">
    <property type="entry name" value="HTH_TetR"/>
</dbReference>
<gene>
    <name evidence="7" type="ORF">O1G21_00310</name>
</gene>
<evidence type="ECO:0000313" key="7">
    <source>
        <dbReference type="EMBL" id="WBP84445.1"/>
    </source>
</evidence>
<evidence type="ECO:0000256" key="2">
    <source>
        <dbReference type="ARBA" id="ARBA00023125"/>
    </source>
</evidence>
<reference evidence="8" key="1">
    <citation type="submission" date="2022-12" db="EMBL/GenBank/DDBJ databases">
        <authorList>
            <person name="Mo P."/>
        </authorList>
    </citation>
    <scope>NUCLEOTIDE SEQUENCE [LARGE SCALE GENOMIC DNA]</scope>
    <source>
        <strain evidence="8">HUAS 3-15</strain>
    </source>
</reference>
<dbReference type="SUPFAM" id="SSF48498">
    <property type="entry name" value="Tetracyclin repressor-like, C-terminal domain"/>
    <property type="match status" value="1"/>
</dbReference>
<organism evidence="7 8">
    <name type="scientific">Kitasatospora cathayae</name>
    <dbReference type="NCBI Taxonomy" id="3004092"/>
    <lineage>
        <taxon>Bacteria</taxon>
        <taxon>Bacillati</taxon>
        <taxon>Actinomycetota</taxon>
        <taxon>Actinomycetes</taxon>
        <taxon>Kitasatosporales</taxon>
        <taxon>Streptomycetaceae</taxon>
        <taxon>Kitasatospora</taxon>
    </lineage>
</organism>
<feature type="DNA-binding region" description="H-T-H motif" evidence="4">
    <location>
        <begin position="50"/>
        <end position="69"/>
    </location>
</feature>
<dbReference type="EMBL" id="CP115450">
    <property type="protein sequence ID" value="WBP84445.1"/>
    <property type="molecule type" value="Genomic_DNA"/>
</dbReference>
<dbReference type="InterPro" id="IPR036271">
    <property type="entry name" value="Tet_transcr_reg_TetR-rel_C_sf"/>
</dbReference>